<evidence type="ECO:0000313" key="4">
    <source>
        <dbReference type="Proteomes" id="UP000011571"/>
    </source>
</evidence>
<gene>
    <name evidence="3" type="ORF">C454_18574</name>
</gene>
<dbReference type="PANTHER" id="PTHR34704">
    <property type="entry name" value="ATPASE"/>
    <property type="match status" value="1"/>
</dbReference>
<protein>
    <recommendedName>
        <fullName evidence="5">ATPase</fullName>
    </recommendedName>
</protein>
<dbReference type="InterPro" id="IPR011579">
    <property type="entry name" value="ATPase_dom"/>
</dbReference>
<sequence>MGASFIGKSGVSDRVIENSLFQNSLFYIWLFGMINFLREYMWFMERFVDREIELSRLRESYASDSPEMIVIFGRRRLGKTQLVQHSLTQRDDAVVYQATQTTPQVQLDEFVDVASGSFPGIEHIKQNWESLLGYLVEQGGIVVLDEFPYLIDADKSIPSVIQRLWDQRLQNTSGTLILVGSSISMMEEATLLGNSPLYGRFTEKIDLRQLGFAAAQEFFPDSYKPEDRIFAWGIFGGVPYYLDGIDLEHDLGTVISDSLLSQRGYLHNEPEYVLRTELTEPNRYFAILKAIAAGNTTSNEIAQMVGIDGKQISTYTQKLERLRLIEREVPLTEEKARSRRGRYRILDPLFRFWFRFVYGNEDRYERLGDEAYKAVIEPELPDFVSSQFEVLCQDALPGLYPDKTFLDIGRWWYKEHEVDVVGFTTEGTMVVGECKFTNAPLDYSALASLEEHTEEIRWTPDSGGDIDKEYALFTRSGATQTVREAVAKRDDLQLFGLNDITNNV</sequence>
<comment type="caution">
    <text evidence="3">The sequence shown here is derived from an EMBL/GenBank/DDBJ whole genome shotgun (WGS) entry which is preliminary data.</text>
</comment>
<keyword evidence="4" id="KW-1185">Reference proteome</keyword>
<dbReference type="Pfam" id="PF03008">
    <property type="entry name" value="DUF234"/>
    <property type="match status" value="1"/>
</dbReference>
<reference evidence="3 4" key="1">
    <citation type="journal article" date="2014" name="PLoS Genet.">
        <title>Phylogenetically driven sequencing of extremely halophilic archaea reveals strategies for static and dynamic osmo-response.</title>
        <authorList>
            <person name="Becker E.A."/>
            <person name="Seitzer P.M."/>
            <person name="Tritt A."/>
            <person name="Larsen D."/>
            <person name="Krusor M."/>
            <person name="Yao A.I."/>
            <person name="Wu D."/>
            <person name="Madern D."/>
            <person name="Eisen J.A."/>
            <person name="Darling A.E."/>
            <person name="Facciotti M.T."/>
        </authorList>
    </citation>
    <scope>NUCLEOTIDE SEQUENCE [LARGE SCALE GENOMIC DNA]</scope>
    <source>
        <strain evidence="4">ATCC 33959 / DSM 4427 / JCM 8863 / NBRC 102184 / NCIMB 2188 / Ma 2.38</strain>
    </source>
</reference>
<dbReference type="SUPFAM" id="SSF46785">
    <property type="entry name" value="Winged helix' DNA-binding domain"/>
    <property type="match status" value="1"/>
</dbReference>
<dbReference type="AlphaFoldDB" id="M0GVT2"/>
<dbReference type="SUPFAM" id="SSF52540">
    <property type="entry name" value="P-loop containing nucleoside triphosphate hydrolases"/>
    <property type="match status" value="1"/>
</dbReference>
<proteinExistence type="predicted"/>
<dbReference type="EMBL" id="AOLJ01000027">
    <property type="protein sequence ID" value="ELZ76330.1"/>
    <property type="molecule type" value="Genomic_DNA"/>
</dbReference>
<evidence type="ECO:0000259" key="1">
    <source>
        <dbReference type="Pfam" id="PF01637"/>
    </source>
</evidence>
<dbReference type="InterPro" id="IPR027417">
    <property type="entry name" value="P-loop_NTPase"/>
</dbReference>
<feature type="domain" description="ATPase" evidence="1">
    <location>
        <begin position="47"/>
        <end position="242"/>
    </location>
</feature>
<dbReference type="InterPro" id="IPR036388">
    <property type="entry name" value="WH-like_DNA-bd_sf"/>
</dbReference>
<dbReference type="PANTHER" id="PTHR34704:SF1">
    <property type="entry name" value="ATPASE"/>
    <property type="match status" value="1"/>
</dbReference>
<evidence type="ECO:0000259" key="2">
    <source>
        <dbReference type="Pfam" id="PF03008"/>
    </source>
</evidence>
<evidence type="ECO:0008006" key="5">
    <source>
        <dbReference type="Google" id="ProtNLM"/>
    </source>
</evidence>
<evidence type="ECO:0000313" key="3">
    <source>
        <dbReference type="EMBL" id="ELZ76330.1"/>
    </source>
</evidence>
<dbReference type="PATRIC" id="fig|1227459.3.peg.3653"/>
<accession>M0GVT2</accession>
<dbReference type="InterPro" id="IPR036390">
    <property type="entry name" value="WH_DNA-bd_sf"/>
</dbReference>
<dbReference type="Gene3D" id="3.40.50.300">
    <property type="entry name" value="P-loop containing nucleotide triphosphate hydrolases"/>
    <property type="match status" value="1"/>
</dbReference>
<feature type="domain" description="DUF234" evidence="2">
    <location>
        <begin position="353"/>
        <end position="438"/>
    </location>
</feature>
<dbReference type="Pfam" id="PF01637">
    <property type="entry name" value="ATPase_2"/>
    <property type="match status" value="1"/>
</dbReference>
<dbReference type="GO" id="GO:0005524">
    <property type="term" value="F:ATP binding"/>
    <property type="evidence" value="ECO:0007669"/>
    <property type="project" value="InterPro"/>
</dbReference>
<dbReference type="Gene3D" id="1.10.10.10">
    <property type="entry name" value="Winged helix-like DNA-binding domain superfamily/Winged helix DNA-binding domain"/>
    <property type="match status" value="1"/>
</dbReference>
<dbReference type="Proteomes" id="UP000011571">
    <property type="component" value="Unassembled WGS sequence"/>
</dbReference>
<dbReference type="InterPro" id="IPR004256">
    <property type="entry name" value="DUF234"/>
</dbReference>
<name>M0GVT2_HALGM</name>
<organism evidence="3 4">
    <name type="scientific">Haloferax gibbonsii (strain ATCC 33959 / DSM 4427 / JCM 8863 / NBRC 102184 / NCIMB 2188 / Ma 2.38)</name>
    <dbReference type="NCBI Taxonomy" id="1227459"/>
    <lineage>
        <taxon>Archaea</taxon>
        <taxon>Methanobacteriati</taxon>
        <taxon>Methanobacteriota</taxon>
        <taxon>Stenosarchaea group</taxon>
        <taxon>Halobacteria</taxon>
        <taxon>Halobacteriales</taxon>
        <taxon>Haloferacaceae</taxon>
        <taxon>Haloferax</taxon>
    </lineage>
</organism>